<dbReference type="InterPro" id="IPR001611">
    <property type="entry name" value="Leu-rich_rpt"/>
</dbReference>
<dbReference type="Gene3D" id="3.80.10.10">
    <property type="entry name" value="Ribonuclease Inhibitor"/>
    <property type="match status" value="3"/>
</dbReference>
<dbReference type="PANTHER" id="PTHR45712:SF22">
    <property type="entry name" value="INSULIN-LIKE GROWTH FACTOR-BINDING PROTEIN COMPLEX ACID LABILE SUBUNIT"/>
    <property type="match status" value="1"/>
</dbReference>
<sequence>MGIEQVPSHTPSNTVILNLSMNSLQYIHEDAFKNLSLLKSIDLSKNQLRYISQNAFRNLSLLSVLLLQKNFIRGSFHLPERVHLLNIEENLLSLGDLKVILKGLNELTYFDLSYNSLSSIETGTIEELEQLVLLFLARNRISTIADGTFKRLKYLNIVKLNSNRLRSAPDLMGLTNLAVFSMEDNQIMNLTKLVQSGNISIRRLDLGQNQIAHLPATIFQQLSVVSELDLSFNKLQSIPDSAFLGCKSLQHLGLSFNNISQINRHSFAGLKNLRRLMMIHNNLKVIPDYAFAETQLKSLFLHNNEIKRFGKKAFYGLQTLSTLTLFDNPLTALPNDLLDLLTNASKVSVTCSNLHRLSFPPHLEFSDCAPSTTFYTIVKDEVAYDLKSFRKSGFICHPCPHYHFFHSVCWNCTFCKDGLKSLDDSCKACPAGGFYQDQMGQITCKHCSIGTYVSIERHPGKRASDCWACPYGTLSNESAGYRACRCLEGFYRLHRFGPCSECPAHGINCVNDTAILAPNYYWKWTNQSNSFFYKNFVQNIHSYEADYNQNYSRFIMPLPQPVKCPYAGSCKGGIDSDCNEGYQGNLCAICRSGYYLRFSTCIKCPSLAVASVSSFVVVALFVIVFLMIFWGDSKQTDNNRTLADVIMSCFKIVIGFYQVISGIFTALTRVKWPVALIPMGQFLKVFEGNIFQFAPISCINSQLRLNAYLKFILVLSVNFFVVSIILAYIFLKKRRINKRKDWSNGEKLCEVSCLKKSCYRNIFLFLLASYPVTSKTIIQIIPLPGACVTHCFTDHKNQCISLLKADYSLQCFTAQHKIFWPVAAVFSVYPVGFPILMLFLIYKYRKSQRNEELAFGLKVFFENYKNEFWFWEVT</sequence>
<keyword evidence="3" id="KW-1133">Transmembrane helix</keyword>
<dbReference type="InterPro" id="IPR009030">
    <property type="entry name" value="Growth_fac_rcpt_cys_sf"/>
</dbReference>
<dbReference type="SUPFAM" id="SSF57184">
    <property type="entry name" value="Growth factor receptor domain"/>
    <property type="match status" value="1"/>
</dbReference>
<dbReference type="Pfam" id="PF13855">
    <property type="entry name" value="LRR_8"/>
    <property type="match status" value="3"/>
</dbReference>
<feature type="transmembrane region" description="Helical" evidence="3">
    <location>
        <begin position="818"/>
        <end position="842"/>
    </location>
</feature>
<dbReference type="InterPro" id="IPR056047">
    <property type="entry name" value="CRMPA-like_DUF7630"/>
</dbReference>
<dbReference type="SMART" id="SM00369">
    <property type="entry name" value="LRR_TYP"/>
    <property type="match status" value="11"/>
</dbReference>
<feature type="transmembrane region" description="Helical" evidence="3">
    <location>
        <begin position="762"/>
        <end position="781"/>
    </location>
</feature>
<dbReference type="Proteomes" id="UP001159405">
    <property type="component" value="Unassembled WGS sequence"/>
</dbReference>
<dbReference type="SUPFAM" id="SSF52058">
    <property type="entry name" value="L domain-like"/>
    <property type="match status" value="1"/>
</dbReference>
<gene>
    <name evidence="5" type="ORF">PLOB_00001463</name>
</gene>
<name>A0ABN8Q1I3_9CNID</name>
<feature type="transmembrane region" description="Helical" evidence="3">
    <location>
        <begin position="642"/>
        <end position="664"/>
    </location>
</feature>
<keyword evidence="6" id="KW-1185">Reference proteome</keyword>
<keyword evidence="2" id="KW-0677">Repeat</keyword>
<accession>A0ABN8Q1I3</accession>
<protein>
    <recommendedName>
        <fullName evidence="4">DUF7630 domain-containing protein</fullName>
    </recommendedName>
</protein>
<keyword evidence="3" id="KW-0472">Membrane</keyword>
<comment type="caution">
    <text evidence="5">The sequence shown here is derived from an EMBL/GenBank/DDBJ whole genome shotgun (WGS) entry which is preliminary data.</text>
</comment>
<feature type="domain" description="DUF7630" evidence="4">
    <location>
        <begin position="562"/>
        <end position="604"/>
    </location>
</feature>
<reference evidence="5 6" key="1">
    <citation type="submission" date="2022-05" db="EMBL/GenBank/DDBJ databases">
        <authorList>
            <consortium name="Genoscope - CEA"/>
            <person name="William W."/>
        </authorList>
    </citation>
    <scope>NUCLEOTIDE SEQUENCE [LARGE SCALE GENOMIC DNA]</scope>
</reference>
<keyword evidence="1" id="KW-0433">Leucine-rich repeat</keyword>
<keyword evidence="3" id="KW-0812">Transmembrane</keyword>
<evidence type="ECO:0000256" key="1">
    <source>
        <dbReference type="ARBA" id="ARBA00022614"/>
    </source>
</evidence>
<feature type="transmembrane region" description="Helical" evidence="3">
    <location>
        <begin position="711"/>
        <end position="731"/>
    </location>
</feature>
<proteinExistence type="predicted"/>
<dbReference type="InterPro" id="IPR003591">
    <property type="entry name" value="Leu-rich_rpt_typical-subtyp"/>
</dbReference>
<dbReference type="EMBL" id="CALNXK010000101">
    <property type="protein sequence ID" value="CAH3155306.1"/>
    <property type="molecule type" value="Genomic_DNA"/>
</dbReference>
<organism evidence="5 6">
    <name type="scientific">Porites lobata</name>
    <dbReference type="NCBI Taxonomy" id="104759"/>
    <lineage>
        <taxon>Eukaryota</taxon>
        <taxon>Metazoa</taxon>
        <taxon>Cnidaria</taxon>
        <taxon>Anthozoa</taxon>
        <taxon>Hexacorallia</taxon>
        <taxon>Scleractinia</taxon>
        <taxon>Fungiina</taxon>
        <taxon>Poritidae</taxon>
        <taxon>Porites</taxon>
    </lineage>
</organism>
<dbReference type="InterPro" id="IPR032675">
    <property type="entry name" value="LRR_dom_sf"/>
</dbReference>
<evidence type="ECO:0000256" key="2">
    <source>
        <dbReference type="ARBA" id="ARBA00022737"/>
    </source>
</evidence>
<dbReference type="SMART" id="SM01411">
    <property type="entry name" value="Ephrin_rec_like"/>
    <property type="match status" value="3"/>
</dbReference>
<evidence type="ECO:0000259" key="4">
    <source>
        <dbReference type="Pfam" id="PF24633"/>
    </source>
</evidence>
<evidence type="ECO:0000313" key="5">
    <source>
        <dbReference type="EMBL" id="CAH3155306.1"/>
    </source>
</evidence>
<evidence type="ECO:0000256" key="3">
    <source>
        <dbReference type="SAM" id="Phobius"/>
    </source>
</evidence>
<dbReference type="PANTHER" id="PTHR45712">
    <property type="entry name" value="AGAP008170-PA"/>
    <property type="match status" value="1"/>
</dbReference>
<dbReference type="InterPro" id="IPR050333">
    <property type="entry name" value="SLRP"/>
</dbReference>
<evidence type="ECO:0000313" key="6">
    <source>
        <dbReference type="Proteomes" id="UP001159405"/>
    </source>
</evidence>
<dbReference type="Gene3D" id="2.10.50.10">
    <property type="entry name" value="Tumor Necrosis Factor Receptor, subunit A, domain 2"/>
    <property type="match status" value="1"/>
</dbReference>
<feature type="transmembrane region" description="Helical" evidence="3">
    <location>
        <begin position="607"/>
        <end position="630"/>
    </location>
</feature>
<dbReference type="PROSITE" id="PS51450">
    <property type="entry name" value="LRR"/>
    <property type="match status" value="2"/>
</dbReference>
<dbReference type="Pfam" id="PF24633">
    <property type="entry name" value="DUF7630"/>
    <property type="match status" value="1"/>
</dbReference>